<reference evidence="2 3" key="1">
    <citation type="submission" date="2019-05" db="EMBL/GenBank/DDBJ databases">
        <title>Another draft genome of Portunus trituberculatus and its Hox gene families provides insights of decapod evolution.</title>
        <authorList>
            <person name="Jeong J.-H."/>
            <person name="Song I."/>
            <person name="Kim S."/>
            <person name="Choi T."/>
            <person name="Kim D."/>
            <person name="Ryu S."/>
            <person name="Kim W."/>
        </authorList>
    </citation>
    <scope>NUCLEOTIDE SEQUENCE [LARGE SCALE GENOMIC DNA]</scope>
    <source>
        <tissue evidence="2">Muscle</tissue>
    </source>
</reference>
<feature type="region of interest" description="Disordered" evidence="1">
    <location>
        <begin position="151"/>
        <end position="199"/>
    </location>
</feature>
<comment type="caution">
    <text evidence="2">The sequence shown here is derived from an EMBL/GenBank/DDBJ whole genome shotgun (WGS) entry which is preliminary data.</text>
</comment>
<accession>A0A5B7FQI6</accession>
<evidence type="ECO:0000313" key="2">
    <source>
        <dbReference type="EMBL" id="MPC50030.1"/>
    </source>
</evidence>
<dbReference type="EMBL" id="VSRR010009240">
    <property type="protein sequence ID" value="MPC50030.1"/>
    <property type="molecule type" value="Genomic_DNA"/>
</dbReference>
<dbReference type="AlphaFoldDB" id="A0A5B7FQI6"/>
<feature type="region of interest" description="Disordered" evidence="1">
    <location>
        <begin position="215"/>
        <end position="237"/>
    </location>
</feature>
<organism evidence="2 3">
    <name type="scientific">Portunus trituberculatus</name>
    <name type="common">Swimming crab</name>
    <name type="synonym">Neptunus trituberculatus</name>
    <dbReference type="NCBI Taxonomy" id="210409"/>
    <lineage>
        <taxon>Eukaryota</taxon>
        <taxon>Metazoa</taxon>
        <taxon>Ecdysozoa</taxon>
        <taxon>Arthropoda</taxon>
        <taxon>Crustacea</taxon>
        <taxon>Multicrustacea</taxon>
        <taxon>Malacostraca</taxon>
        <taxon>Eumalacostraca</taxon>
        <taxon>Eucarida</taxon>
        <taxon>Decapoda</taxon>
        <taxon>Pleocyemata</taxon>
        <taxon>Brachyura</taxon>
        <taxon>Eubrachyura</taxon>
        <taxon>Portunoidea</taxon>
        <taxon>Portunidae</taxon>
        <taxon>Portuninae</taxon>
        <taxon>Portunus</taxon>
    </lineage>
</organism>
<sequence>MSLLVTSLHLILRLPTLLPITSVIIAFFTGTPNTSLIYLKTLQIVEIQTQLGCLNLNQYTEWPGLIPSHRTPSAPHVDTQGSLLGEEEQMNKNPPSSTQTFKDHSSPLSSIILASLDLECLINSPTIQRLILHQFQRSVVNVLGLAGLFPETRQPPPNQQSVTQCSNPSPSPQDTSHPQTFAPQKVSQQAPTFSVQQGPPLQVSQVSDLASHLEYLTCPPHPGQGTTQQQQRPQEPQQQAFYQLEQQLMSGIAKSGGDFEEHGYQQQLQQHQQAFHQNPHQQIAPKHSLVMEQDNYGLIIPKEEPLGSPTSHVTHYNHPLMYDDLPCHSPLTQDSLEALETPRSFLDAHEVERFQHIQEPRETTNFESTVPQLQKVMSGQFPYHSSPNMIHPSHTSHIPIQQIPGQQAQLIPTPAHLGIPQGFQTPPQPHHTPGAPHPQLYNPGYNLPSSQTFNFESEVESGCMSPDSTYPEAVSYSPLPQQHFTAHVGFGGDSQHRTPPYFNTATATPSPPPLHHFQSHATPHHLHHLHHHSQFGQKVASL</sequence>
<feature type="compositionally biased region" description="Polar residues" evidence="1">
    <location>
        <begin position="159"/>
        <end position="199"/>
    </location>
</feature>
<evidence type="ECO:0000313" key="3">
    <source>
        <dbReference type="Proteomes" id="UP000324222"/>
    </source>
</evidence>
<keyword evidence="3" id="KW-1185">Reference proteome</keyword>
<dbReference type="OrthoDB" id="6159439at2759"/>
<evidence type="ECO:0000256" key="1">
    <source>
        <dbReference type="SAM" id="MobiDB-lite"/>
    </source>
</evidence>
<gene>
    <name evidence="2" type="ORF">E2C01_043849</name>
</gene>
<proteinExistence type="predicted"/>
<feature type="compositionally biased region" description="Low complexity" evidence="1">
    <location>
        <begin position="223"/>
        <end position="237"/>
    </location>
</feature>
<protein>
    <submittedName>
        <fullName evidence="2">Uncharacterized protein</fullName>
    </submittedName>
</protein>
<name>A0A5B7FQI6_PORTR</name>
<dbReference type="Proteomes" id="UP000324222">
    <property type="component" value="Unassembled WGS sequence"/>
</dbReference>